<evidence type="ECO:0000259" key="14">
    <source>
        <dbReference type="PROSITE" id="PS50222"/>
    </source>
</evidence>
<comment type="caution">
    <text evidence="16">The sequence shown here is derived from an EMBL/GenBank/DDBJ whole genome shotgun (WGS) entry which is preliminary data.</text>
</comment>
<keyword evidence="6" id="KW-0999">Mitochondrion inner membrane</keyword>
<organism evidence="16 17">
    <name type="scientific">[Myrmecia] bisecta</name>
    <dbReference type="NCBI Taxonomy" id="41462"/>
    <lineage>
        <taxon>Eukaryota</taxon>
        <taxon>Viridiplantae</taxon>
        <taxon>Chlorophyta</taxon>
        <taxon>core chlorophytes</taxon>
        <taxon>Trebouxiophyceae</taxon>
        <taxon>Trebouxiales</taxon>
        <taxon>Trebouxiaceae</taxon>
        <taxon>Myrmecia</taxon>
    </lineage>
</organism>
<reference evidence="16 17" key="1">
    <citation type="journal article" date="2024" name="Nat. Commun.">
        <title>Phylogenomics reveals the evolutionary origins of lichenization in chlorophyte algae.</title>
        <authorList>
            <person name="Puginier C."/>
            <person name="Libourel C."/>
            <person name="Otte J."/>
            <person name="Skaloud P."/>
            <person name="Haon M."/>
            <person name="Grisel S."/>
            <person name="Petersen M."/>
            <person name="Berrin J.G."/>
            <person name="Delaux P.M."/>
            <person name="Dal Grande F."/>
            <person name="Keller J."/>
        </authorList>
    </citation>
    <scope>NUCLEOTIDE SEQUENCE [LARGE SCALE GENOMIC DNA]</scope>
    <source>
        <strain evidence="16 17">SAG 2043</strain>
    </source>
</reference>
<evidence type="ECO:0000256" key="11">
    <source>
        <dbReference type="ARBA" id="ARBA00031360"/>
    </source>
</evidence>
<evidence type="ECO:0000256" key="13">
    <source>
        <dbReference type="SAM" id="Phobius"/>
    </source>
</evidence>
<evidence type="ECO:0000259" key="15">
    <source>
        <dbReference type="PROSITE" id="PS51758"/>
    </source>
</evidence>
<dbReference type="PROSITE" id="PS00018">
    <property type="entry name" value="EF_HAND_1"/>
    <property type="match status" value="1"/>
</dbReference>
<evidence type="ECO:0000256" key="2">
    <source>
        <dbReference type="ARBA" id="ARBA00009584"/>
    </source>
</evidence>
<evidence type="ECO:0000313" key="16">
    <source>
        <dbReference type="EMBL" id="KAK9807532.1"/>
    </source>
</evidence>
<dbReference type="GO" id="GO:0005743">
    <property type="term" value="C:mitochondrial inner membrane"/>
    <property type="evidence" value="ECO:0007669"/>
    <property type="project" value="UniProtKB-SubCell"/>
</dbReference>
<keyword evidence="10 13" id="KW-0472">Membrane</keyword>
<evidence type="ECO:0000256" key="7">
    <source>
        <dbReference type="ARBA" id="ARBA00022837"/>
    </source>
</evidence>
<dbReference type="AlphaFoldDB" id="A0AAW1PG19"/>
<dbReference type="PROSITE" id="PS51758">
    <property type="entry name" value="LETM1_RBD"/>
    <property type="match status" value="1"/>
</dbReference>
<feature type="domain" description="EF-hand" evidence="14">
    <location>
        <begin position="541"/>
        <end position="576"/>
    </location>
</feature>
<dbReference type="Proteomes" id="UP001489004">
    <property type="component" value="Unassembled WGS sequence"/>
</dbReference>
<accession>A0AAW1PG19</accession>
<dbReference type="SUPFAM" id="SSF47473">
    <property type="entry name" value="EF-hand"/>
    <property type="match status" value="1"/>
</dbReference>
<comment type="subcellular location">
    <subcellularLocation>
        <location evidence="1">Mitochondrion inner membrane</location>
        <topology evidence="1">Single-pass membrane protein</topology>
    </subcellularLocation>
</comment>
<comment type="similarity">
    <text evidence="2">Belongs to the LETM1 family.</text>
</comment>
<dbReference type="Pfam" id="PF07766">
    <property type="entry name" value="LETM1_RBD"/>
    <property type="match status" value="1"/>
</dbReference>
<protein>
    <recommendedName>
        <fullName evidence="3">Mitochondrial proton/calcium exchanger protein</fullName>
    </recommendedName>
    <alternativeName>
        <fullName evidence="11">Leucine zipper-EF-hand-containing transmembrane protein 1</fullName>
    </alternativeName>
</protein>
<keyword evidence="4" id="KW-0813">Transport</keyword>
<dbReference type="InterPro" id="IPR011992">
    <property type="entry name" value="EF-hand-dom_pair"/>
</dbReference>
<dbReference type="GO" id="GO:0015297">
    <property type="term" value="F:antiporter activity"/>
    <property type="evidence" value="ECO:0007669"/>
    <property type="project" value="UniProtKB-KW"/>
</dbReference>
<dbReference type="GO" id="GO:0043022">
    <property type="term" value="F:ribosome binding"/>
    <property type="evidence" value="ECO:0007669"/>
    <property type="project" value="InterPro"/>
</dbReference>
<dbReference type="GO" id="GO:0030003">
    <property type="term" value="P:intracellular monoatomic cation homeostasis"/>
    <property type="evidence" value="ECO:0007669"/>
    <property type="project" value="TreeGrafter"/>
</dbReference>
<evidence type="ECO:0000256" key="8">
    <source>
        <dbReference type="ARBA" id="ARBA00022989"/>
    </source>
</evidence>
<keyword evidence="9 12" id="KW-0496">Mitochondrion</keyword>
<evidence type="ECO:0000313" key="17">
    <source>
        <dbReference type="Proteomes" id="UP001489004"/>
    </source>
</evidence>
<keyword evidence="4" id="KW-0050">Antiport</keyword>
<feature type="transmembrane region" description="Helical" evidence="13">
    <location>
        <begin position="103"/>
        <end position="126"/>
    </location>
</feature>
<dbReference type="PROSITE" id="PS50222">
    <property type="entry name" value="EF_HAND_2"/>
    <property type="match status" value="1"/>
</dbReference>
<evidence type="ECO:0000256" key="4">
    <source>
        <dbReference type="ARBA" id="ARBA00022449"/>
    </source>
</evidence>
<feature type="domain" description="Letm1 RBD" evidence="15">
    <location>
        <begin position="149"/>
        <end position="350"/>
    </location>
</feature>
<evidence type="ECO:0000256" key="5">
    <source>
        <dbReference type="ARBA" id="ARBA00022692"/>
    </source>
</evidence>
<sequence>MSLRKRLSVAVQAAVTGAKTVVTFTASIPGRVRRFIALSPAERKEVYRGWWNTVKTEAKHYWVGTKLLWADIKIATRLLQKVVRGKALSRRERRQLTRTTADMFRLVPFAIFLLVPFMELLLPVALKLFPNMLPSTFEDKLKKEEELKKRVGVKLEVARFLQGTIQEMAKDMRSSGDSAVQASAEELYQFMKRVRAGEPVSNFEIMRFAQLFNDELTLDNLERIHLVNLCRFVGISPFGTDAFLVARLRTHLARIKQDDRAIKEEGLDSLTEEELRSACRTRGMRTPFGEGAVTFMRKQMQEWLDLSLNRALPSSLLLLSRAFTVTQPMVEKPRDADLQNLRETMSALPNKVIAEISMEATAKGPDKVKSLERKLEYLRREDELIREEELEAEALLGPDSPSIQPGQTAQEITAAAAASAIVREATASAVMDVLEGESEEEKSSKLAAAKEDKMRKVISALAVLASSSGVSKEREAFMELVRHEIDRLNQQFTARGSVSMVFHAGGLKVERPTQLQEVVGTKRLADKVSTILARIEKELDQVDSKIGESMHVLDLDNDGMITRDELRAAMGFLTDQLGEDELRHLLERLNAFNEEEEASPIPVAELMSLAQELGASPRLAAKKEPAKLEP</sequence>
<gene>
    <name evidence="16" type="ORF">WJX72_001831</name>
</gene>
<dbReference type="InterPro" id="IPR018247">
    <property type="entry name" value="EF_Hand_1_Ca_BS"/>
</dbReference>
<dbReference type="InterPro" id="IPR044202">
    <property type="entry name" value="LETM1/MDM38-like"/>
</dbReference>
<evidence type="ECO:0000256" key="9">
    <source>
        <dbReference type="ARBA" id="ARBA00023128"/>
    </source>
</evidence>
<dbReference type="PANTHER" id="PTHR14009">
    <property type="entry name" value="LEUCINE ZIPPER-EF-HAND CONTAINING TRANSMEMBRANE PROTEIN"/>
    <property type="match status" value="1"/>
</dbReference>
<keyword evidence="8 13" id="KW-1133">Transmembrane helix</keyword>
<evidence type="ECO:0000256" key="10">
    <source>
        <dbReference type="ARBA" id="ARBA00023136"/>
    </source>
</evidence>
<dbReference type="InterPro" id="IPR033122">
    <property type="entry name" value="LETM1-like_RBD"/>
</dbReference>
<keyword evidence="7" id="KW-0106">Calcium</keyword>
<dbReference type="InterPro" id="IPR002048">
    <property type="entry name" value="EF_hand_dom"/>
</dbReference>
<evidence type="ECO:0000256" key="1">
    <source>
        <dbReference type="ARBA" id="ARBA00004434"/>
    </source>
</evidence>
<proteinExistence type="inferred from homology"/>
<dbReference type="EMBL" id="JALJOR010000012">
    <property type="protein sequence ID" value="KAK9807532.1"/>
    <property type="molecule type" value="Genomic_DNA"/>
</dbReference>
<evidence type="ECO:0000256" key="12">
    <source>
        <dbReference type="PROSITE-ProRule" id="PRU01094"/>
    </source>
</evidence>
<evidence type="ECO:0000256" key="6">
    <source>
        <dbReference type="ARBA" id="ARBA00022792"/>
    </source>
</evidence>
<keyword evidence="17" id="KW-1185">Reference proteome</keyword>
<dbReference type="GO" id="GO:0005509">
    <property type="term" value="F:calcium ion binding"/>
    <property type="evidence" value="ECO:0007669"/>
    <property type="project" value="InterPro"/>
</dbReference>
<evidence type="ECO:0000256" key="3">
    <source>
        <dbReference type="ARBA" id="ARBA00020557"/>
    </source>
</evidence>
<dbReference type="PANTHER" id="PTHR14009:SF1">
    <property type="entry name" value="MITOCHONDRIAL PROTON_CALCIUM EXCHANGER PROTEIN"/>
    <property type="match status" value="1"/>
</dbReference>
<keyword evidence="5 13" id="KW-0812">Transmembrane</keyword>
<dbReference type="Gene3D" id="1.10.238.10">
    <property type="entry name" value="EF-hand"/>
    <property type="match status" value="1"/>
</dbReference>
<name>A0AAW1PG19_9CHLO</name>